<dbReference type="RefSeq" id="WP_006278151.1">
    <property type="nucleotide sequence ID" value="NZ_LYXA01000001.1"/>
</dbReference>
<name>A0A853MCJ1_9CYAN</name>
<dbReference type="Proteomes" id="UP000093903">
    <property type="component" value="Unassembled WGS sequence"/>
</dbReference>
<protein>
    <submittedName>
        <fullName evidence="1">Uncharacterized protein</fullName>
    </submittedName>
</protein>
<organism evidence="1 2">
    <name type="scientific">Cylindrospermopsis raciborskii CS-505</name>
    <dbReference type="NCBI Taxonomy" id="533240"/>
    <lineage>
        <taxon>Bacteria</taxon>
        <taxon>Bacillati</taxon>
        <taxon>Cyanobacteriota</taxon>
        <taxon>Cyanophyceae</taxon>
        <taxon>Nostocales</taxon>
        <taxon>Aphanizomenonaceae</taxon>
        <taxon>Cylindrospermopsis</taxon>
    </lineage>
</organism>
<reference evidence="1 2" key="1">
    <citation type="submission" date="2016-05" db="EMBL/GenBank/DDBJ databases">
        <title>First complete genome of the cyanobacterium Cylindrospermopsis raciborskii CS505, containing a circular chromosome and a single extrachromosomal element.</title>
        <authorList>
            <person name="Fuentes J."/>
            <person name="Tamames J."/>
            <person name="Allen E."/>
            <person name="Plominski A."/>
            <person name="Vasquez M."/>
        </authorList>
    </citation>
    <scope>NUCLEOTIDE SEQUENCE [LARGE SCALE GENOMIC DNA]</scope>
    <source>
        <strain evidence="1 2">CS505</strain>
    </source>
</reference>
<accession>A0A853MCJ1</accession>
<evidence type="ECO:0000313" key="2">
    <source>
        <dbReference type="Proteomes" id="UP000093903"/>
    </source>
</evidence>
<proteinExistence type="predicted"/>
<evidence type="ECO:0000313" key="1">
    <source>
        <dbReference type="EMBL" id="OBU74908.1"/>
    </source>
</evidence>
<sequence>MLRVSISGLVLMLDFQTLRVSSTEIACGVDKPLKNHLETTMKQQVGSKVQICKGLSSFG</sequence>
<comment type="caution">
    <text evidence="1">The sequence shown here is derived from an EMBL/GenBank/DDBJ whole genome shotgun (WGS) entry which is preliminary data.</text>
</comment>
<dbReference type="EMBL" id="LYXA01000001">
    <property type="protein sequence ID" value="OBU74908.1"/>
    <property type="molecule type" value="Genomic_DNA"/>
</dbReference>
<dbReference type="AlphaFoldDB" id="A0A853MCJ1"/>
<gene>
    <name evidence="1" type="ORF">A9P98_00285</name>
</gene>